<dbReference type="GO" id="GO:0043161">
    <property type="term" value="P:proteasome-mediated ubiquitin-dependent protein catabolic process"/>
    <property type="evidence" value="ECO:0007669"/>
    <property type="project" value="TreeGrafter"/>
</dbReference>
<dbReference type="GO" id="GO:0006623">
    <property type="term" value="P:protein targeting to vacuole"/>
    <property type="evidence" value="ECO:0007669"/>
    <property type="project" value="TreeGrafter"/>
</dbReference>
<dbReference type="InterPro" id="IPR018618">
    <property type="entry name" value="GID4/10-like"/>
</dbReference>
<dbReference type="GO" id="GO:0045721">
    <property type="term" value="P:negative regulation of gluconeogenesis"/>
    <property type="evidence" value="ECO:0007669"/>
    <property type="project" value="TreeGrafter"/>
</dbReference>
<sequence length="287" mass="32490">MERRLANLASERLSERRGVQELQLLRSLRARELHVTAMEQLLGGNGEACSEEELEALNYIMGPSYAVGDGDAAEEEPGPSEPPDYQPPAPCSYLQAGQGFEGRQRVARVVNPQGEYWRVMVRIQELDRGRGLVSGSMWAENVPHAKSPVVTFWEGEVVDDVNHSFITAKWGASRADDLRHWSKFQGFCSFKRQAQRGQGRWATGNCGRLREWPYIFMRWKERFFVNVGEDCGLTIAGFYYVCLERASGRIEGFYFDPSSTPFQHLDLQASCPGAAPRCQSFGTFEYR</sequence>
<dbReference type="GO" id="GO:0007039">
    <property type="term" value="P:protein catabolic process in the vacuole"/>
    <property type="evidence" value="ECO:0007669"/>
    <property type="project" value="TreeGrafter"/>
</dbReference>
<keyword evidence="4" id="KW-1185">Reference proteome</keyword>
<gene>
    <name evidence="3" type="ORF">WJX81_002263</name>
</gene>
<evidence type="ECO:0000313" key="4">
    <source>
        <dbReference type="Proteomes" id="UP001445335"/>
    </source>
</evidence>
<dbReference type="Pfam" id="PF09783">
    <property type="entry name" value="Vac_ImportDeg"/>
    <property type="match status" value="1"/>
</dbReference>
<feature type="region of interest" description="Disordered" evidence="2">
    <location>
        <begin position="67"/>
        <end position="88"/>
    </location>
</feature>
<dbReference type="PANTHER" id="PTHR14534:SF3">
    <property type="entry name" value="GID COMPLEX SUBUNIT 4 HOMOLOG"/>
    <property type="match status" value="1"/>
</dbReference>
<evidence type="ECO:0000313" key="3">
    <source>
        <dbReference type="EMBL" id="KAK9844028.1"/>
    </source>
</evidence>
<dbReference type="EMBL" id="JALJOU010000004">
    <property type="protein sequence ID" value="KAK9844028.1"/>
    <property type="molecule type" value="Genomic_DNA"/>
</dbReference>
<evidence type="ECO:0008006" key="5">
    <source>
        <dbReference type="Google" id="ProtNLM"/>
    </source>
</evidence>
<evidence type="ECO:0000256" key="2">
    <source>
        <dbReference type="SAM" id="MobiDB-lite"/>
    </source>
</evidence>
<dbReference type="AlphaFoldDB" id="A0AAW1SCR7"/>
<feature type="compositionally biased region" description="Pro residues" evidence="2">
    <location>
        <begin position="79"/>
        <end position="88"/>
    </location>
</feature>
<name>A0AAW1SCR7_9CHLO</name>
<dbReference type="PANTHER" id="PTHR14534">
    <property type="entry name" value="VACUOLAR IMPORT AND DEGRADATION PROTEIN 24"/>
    <property type="match status" value="1"/>
</dbReference>
<evidence type="ECO:0000256" key="1">
    <source>
        <dbReference type="ARBA" id="ARBA00061469"/>
    </source>
</evidence>
<comment type="similarity">
    <text evidence="1">Belongs to the GID4/VID24 family.</text>
</comment>
<reference evidence="3 4" key="1">
    <citation type="journal article" date="2024" name="Nat. Commun.">
        <title>Phylogenomics reveals the evolutionary origins of lichenization in chlorophyte algae.</title>
        <authorList>
            <person name="Puginier C."/>
            <person name="Libourel C."/>
            <person name="Otte J."/>
            <person name="Skaloud P."/>
            <person name="Haon M."/>
            <person name="Grisel S."/>
            <person name="Petersen M."/>
            <person name="Berrin J.G."/>
            <person name="Delaux P.M."/>
            <person name="Dal Grande F."/>
            <person name="Keller J."/>
        </authorList>
    </citation>
    <scope>NUCLEOTIDE SEQUENCE [LARGE SCALE GENOMIC DNA]</scope>
    <source>
        <strain evidence="3 4">SAG 245.80</strain>
    </source>
</reference>
<comment type="caution">
    <text evidence="3">The sequence shown here is derived from an EMBL/GenBank/DDBJ whole genome shotgun (WGS) entry which is preliminary data.</text>
</comment>
<proteinExistence type="inferred from homology"/>
<accession>A0AAW1SCR7</accession>
<dbReference type="Proteomes" id="UP001445335">
    <property type="component" value="Unassembled WGS sequence"/>
</dbReference>
<organism evidence="3 4">
    <name type="scientific">Elliptochloris bilobata</name>
    <dbReference type="NCBI Taxonomy" id="381761"/>
    <lineage>
        <taxon>Eukaryota</taxon>
        <taxon>Viridiplantae</taxon>
        <taxon>Chlorophyta</taxon>
        <taxon>core chlorophytes</taxon>
        <taxon>Trebouxiophyceae</taxon>
        <taxon>Trebouxiophyceae incertae sedis</taxon>
        <taxon>Elliptochloris clade</taxon>
        <taxon>Elliptochloris</taxon>
    </lineage>
</organism>
<protein>
    <recommendedName>
        <fullName evidence="5">Glucose-induced degradation protein 4 homolog</fullName>
    </recommendedName>
</protein>
<dbReference type="GO" id="GO:0034657">
    <property type="term" value="C:GID complex"/>
    <property type="evidence" value="ECO:0007669"/>
    <property type="project" value="TreeGrafter"/>
</dbReference>
<dbReference type="GO" id="GO:0005773">
    <property type="term" value="C:vacuole"/>
    <property type="evidence" value="ECO:0007669"/>
    <property type="project" value="GOC"/>
</dbReference>